<dbReference type="SUPFAM" id="SSF51735">
    <property type="entry name" value="NAD(P)-binding Rossmann-fold domains"/>
    <property type="match status" value="1"/>
</dbReference>
<accession>A0A2V1DB95</accession>
<gene>
    <name evidence="4" type="ORF">DM02DRAFT_645354</name>
</gene>
<dbReference type="OrthoDB" id="2735536at2759"/>
<keyword evidence="5" id="KW-1185">Reference proteome</keyword>
<dbReference type="Gene3D" id="3.40.50.720">
    <property type="entry name" value="NAD(P)-binding Rossmann-like Domain"/>
    <property type="match status" value="1"/>
</dbReference>
<dbReference type="EMBL" id="KZ805498">
    <property type="protein sequence ID" value="PVH95397.1"/>
    <property type="molecule type" value="Genomic_DNA"/>
</dbReference>
<dbReference type="Pfam" id="PF01370">
    <property type="entry name" value="Epimerase"/>
    <property type="match status" value="1"/>
</dbReference>
<dbReference type="GO" id="GO:0016616">
    <property type="term" value="F:oxidoreductase activity, acting on the CH-OH group of donors, NAD or NADP as acceptor"/>
    <property type="evidence" value="ECO:0007669"/>
    <property type="project" value="TreeGrafter"/>
</dbReference>
<dbReference type="InterPro" id="IPR050425">
    <property type="entry name" value="NAD(P)_dehydrat-like"/>
</dbReference>
<name>A0A2V1DB95_9PLEO</name>
<evidence type="ECO:0000313" key="5">
    <source>
        <dbReference type="Proteomes" id="UP000244855"/>
    </source>
</evidence>
<reference evidence="4 5" key="1">
    <citation type="journal article" date="2018" name="Sci. Rep.">
        <title>Comparative genomics provides insights into the lifestyle and reveals functional heterogeneity of dark septate endophytic fungi.</title>
        <authorList>
            <person name="Knapp D.G."/>
            <person name="Nemeth J.B."/>
            <person name="Barry K."/>
            <person name="Hainaut M."/>
            <person name="Henrissat B."/>
            <person name="Johnson J."/>
            <person name="Kuo A."/>
            <person name="Lim J.H.P."/>
            <person name="Lipzen A."/>
            <person name="Nolan M."/>
            <person name="Ohm R.A."/>
            <person name="Tamas L."/>
            <person name="Grigoriev I.V."/>
            <person name="Spatafora J.W."/>
            <person name="Nagy L.G."/>
            <person name="Kovacs G.M."/>
        </authorList>
    </citation>
    <scope>NUCLEOTIDE SEQUENCE [LARGE SCALE GENOMIC DNA]</scope>
    <source>
        <strain evidence="4 5">DSE2036</strain>
    </source>
</reference>
<evidence type="ECO:0000256" key="1">
    <source>
        <dbReference type="ARBA" id="ARBA00023002"/>
    </source>
</evidence>
<dbReference type="InterPro" id="IPR001509">
    <property type="entry name" value="Epimerase_deHydtase"/>
</dbReference>
<proteinExistence type="inferred from homology"/>
<evidence type="ECO:0000256" key="2">
    <source>
        <dbReference type="ARBA" id="ARBA00023445"/>
    </source>
</evidence>
<dbReference type="InterPro" id="IPR036291">
    <property type="entry name" value="NAD(P)-bd_dom_sf"/>
</dbReference>
<comment type="similarity">
    <text evidence="2">Belongs to the NAD(P)-dependent epimerase/dehydratase family. Dihydroflavonol-4-reductase subfamily.</text>
</comment>
<feature type="domain" description="NAD-dependent epimerase/dehydratase" evidence="3">
    <location>
        <begin position="6"/>
        <end position="270"/>
    </location>
</feature>
<evidence type="ECO:0000259" key="3">
    <source>
        <dbReference type="Pfam" id="PF01370"/>
    </source>
</evidence>
<evidence type="ECO:0000313" key="4">
    <source>
        <dbReference type="EMBL" id="PVH95397.1"/>
    </source>
</evidence>
<dbReference type="PANTHER" id="PTHR10366:SF564">
    <property type="entry name" value="STEROL-4-ALPHA-CARBOXYLATE 3-DEHYDROGENASE, DECARBOXYLATING"/>
    <property type="match status" value="1"/>
</dbReference>
<dbReference type="STRING" id="97972.A0A2V1DB95"/>
<organism evidence="4 5">
    <name type="scientific">Periconia macrospinosa</name>
    <dbReference type="NCBI Taxonomy" id="97972"/>
    <lineage>
        <taxon>Eukaryota</taxon>
        <taxon>Fungi</taxon>
        <taxon>Dikarya</taxon>
        <taxon>Ascomycota</taxon>
        <taxon>Pezizomycotina</taxon>
        <taxon>Dothideomycetes</taxon>
        <taxon>Pleosporomycetidae</taxon>
        <taxon>Pleosporales</taxon>
        <taxon>Massarineae</taxon>
        <taxon>Periconiaceae</taxon>
        <taxon>Periconia</taxon>
    </lineage>
</organism>
<keyword evidence="1" id="KW-0560">Oxidoreductase</keyword>
<dbReference type="Proteomes" id="UP000244855">
    <property type="component" value="Unassembled WGS sequence"/>
</dbReference>
<dbReference type="PANTHER" id="PTHR10366">
    <property type="entry name" value="NAD DEPENDENT EPIMERASE/DEHYDRATASE"/>
    <property type="match status" value="1"/>
</dbReference>
<protein>
    <submittedName>
        <fullName evidence="4">NAD(P)-binding protein</fullName>
    </submittedName>
</protein>
<dbReference type="AlphaFoldDB" id="A0A2V1DB95"/>
<sequence length="343" mass="37062">MPTDLVLLTGATGFLGYITLIELLKAGYRVRAAARSQSKIAKVEAAPSFKALGASIEWVIVPDMTVDGAYDEAVKGVKYIVHVASPIPTLGAEAIPADQLEQHFLHQAAKSEVEILQSAQRTGSVERVIVTSSGVAIVPFDYFIGKGDYSIEFSDDHRIPDVTGPFDFEFQAYSAGKAAALNASEAWMASHKPSFDLISIIPGWIFGRDELVADVEGLSKGSTNSVLLGLLLGNKSEAPYNGNVVFGEDVAKLHVLALDSKVKGNQSFNAAFDFEWEAALDVLKTSFAQEVAAGKLSVEGKMPTLPLKMSNRKTKETFAFEFTPLKKIVESVVNQYLELEAKL</sequence>